<dbReference type="InterPro" id="IPR048538">
    <property type="entry name" value="Rrn7_cyclin_C"/>
</dbReference>
<feature type="compositionally biased region" description="Basic residues" evidence="10">
    <location>
        <begin position="142"/>
        <end position="151"/>
    </location>
</feature>
<feature type="region of interest" description="Disordered" evidence="10">
    <location>
        <begin position="1"/>
        <end position="56"/>
    </location>
</feature>
<dbReference type="GO" id="GO:0001164">
    <property type="term" value="F:RNA polymerase I core promoter sequence-specific DNA binding"/>
    <property type="evidence" value="ECO:0007669"/>
    <property type="project" value="InterPro"/>
</dbReference>
<feature type="compositionally biased region" description="Basic and acidic residues" evidence="10">
    <location>
        <begin position="388"/>
        <end position="401"/>
    </location>
</feature>
<comment type="subcellular location">
    <subcellularLocation>
        <location evidence="1">Nucleus</location>
        <location evidence="1">Nucleolus</location>
    </subcellularLocation>
</comment>
<evidence type="ECO:0000256" key="10">
    <source>
        <dbReference type="SAM" id="MobiDB-lite"/>
    </source>
</evidence>
<dbReference type="GO" id="GO:0008270">
    <property type="term" value="F:zinc ion binding"/>
    <property type="evidence" value="ECO:0007669"/>
    <property type="project" value="UniProtKB-KW"/>
</dbReference>
<evidence type="ECO:0000256" key="4">
    <source>
        <dbReference type="ARBA" id="ARBA00022771"/>
    </source>
</evidence>
<feature type="region of interest" description="Disordered" evidence="10">
    <location>
        <begin position="344"/>
        <end position="466"/>
    </location>
</feature>
<feature type="compositionally biased region" description="Acidic residues" evidence="10">
    <location>
        <begin position="160"/>
        <end position="173"/>
    </location>
</feature>
<comment type="similarity">
    <text evidence="2">Belongs to the RRN7/TAF1B family.</text>
</comment>
<feature type="region of interest" description="Disordered" evidence="10">
    <location>
        <begin position="112"/>
        <end position="181"/>
    </location>
</feature>
<name>A0A5C3DY39_9BASI</name>
<feature type="compositionally biased region" description="Polar residues" evidence="10">
    <location>
        <begin position="113"/>
        <end position="122"/>
    </location>
</feature>
<feature type="compositionally biased region" description="Polar residues" evidence="10">
    <location>
        <begin position="1"/>
        <end position="19"/>
    </location>
</feature>
<keyword evidence="5" id="KW-0862">Zinc</keyword>
<sequence length="998" mass="113029">MLPYNSQHSRRYGNSFSQPNPAPSSDFEELLSSQPSSSMIPHNDASQSSRRPQCPECGTRKMRLRAGQLICKRGHVQQHFRIEQAEDDEFLGDGVARKRRTVTVNKVRRLKSQHTPYYSQPETDVEPEDSEEDQLEQESARAHKRARRYSRSRYSAHSDEVDELASDSEDEAQQSDRSYSIRADSFFERPSRSARSYAASSAAEESGIDSEPDTYARASRRGVRSIWRSGVGLHGAYEGRFALLQCLQLVLRLQLHKLRQVWGDKLPPETEAVARDLWTMFVSLLPVGHYPPEPLIAATFDWHTRYSLSQDRAAELFPNHATYDPESDIRQHRRRMLFNGYHHHCERKQRKGGARPDTTAQNQEEDEQEDSDDPVAAKDCIDWIVGQDEQHKRSRSERSSEPESLADPEDELAELDPVFAEERRQQRRSQAASEDEHGSDAGSSRPESSVRQQKRKRRRRRIPSWATKHAVGKAQAEILHLAIVPTTISIIYLSLHLLKIPVFWGDLVKLISSYSLPYLNVVHSLPLSLTKFLNKDNVHHHHLDTDTVPSITTLHLHTLNLADLLHRTYCIDFGEVNVSGQLARLVEGMLLPPTFYVATKKVLDMVGKGVGPDLLPTLAHKQNPSAQRQSRRVDKEAHTRLPGAAQLQRVPKEFVLMAALLVVIKMRYGLDGRDRVETLSATTHPDSKGTDGVSCAPLLEPWLSALDARKKRRLDSCEAATDVDPTELEALHMTSEQIEAYASFAEENLILSNQIDLHEWRRLEPQRKWAAFSDFLPAQSKLDRVNYPAHSPPTPAQKSDWKQFESDLRSIYRQHIAEPHTEPSPTTLAPGSAYPMHQFLGQPLSRFDTDPLGLAYSPIYPRVIHHANDLVGIKTPKTPSVAMDAVINNLVNPRSENADTGVRVWESAYGIQAHLEVVERLLEAEVKGRAARMRACLRNVQRSRATQGGDGDGDRDERHKGSDGESKNEDEEDEEEDQEEEDEATSDESSDQETDEED</sequence>
<organism evidence="13 14">
    <name type="scientific">Ustilago trichophora</name>
    <dbReference type="NCBI Taxonomy" id="86804"/>
    <lineage>
        <taxon>Eukaryota</taxon>
        <taxon>Fungi</taxon>
        <taxon>Dikarya</taxon>
        <taxon>Basidiomycota</taxon>
        <taxon>Ustilaginomycotina</taxon>
        <taxon>Ustilaginomycetes</taxon>
        <taxon>Ustilaginales</taxon>
        <taxon>Ustilaginaceae</taxon>
        <taxon>Ustilago</taxon>
    </lineage>
</organism>
<feature type="compositionally biased region" description="Basic residues" evidence="10">
    <location>
        <begin position="344"/>
        <end position="353"/>
    </location>
</feature>
<feature type="compositionally biased region" description="Acidic residues" evidence="10">
    <location>
        <begin position="404"/>
        <end position="414"/>
    </location>
</feature>
<evidence type="ECO:0000313" key="14">
    <source>
        <dbReference type="Proteomes" id="UP000324022"/>
    </source>
</evidence>
<dbReference type="InterPro" id="IPR033599">
    <property type="entry name" value="TAF1B/Rrn7"/>
</dbReference>
<evidence type="ECO:0000313" key="13">
    <source>
        <dbReference type="EMBL" id="SPO22610.1"/>
    </source>
</evidence>
<dbReference type="Pfam" id="PF20644">
    <property type="entry name" value="Rrn7_cyclin_N"/>
    <property type="match status" value="1"/>
</dbReference>
<keyword evidence="3" id="KW-0479">Metal-binding</keyword>
<feature type="domain" description="Rrn7/TAF1B C-terminal cyclin" evidence="12">
    <location>
        <begin position="548"/>
        <end position="748"/>
    </location>
</feature>
<evidence type="ECO:0000256" key="9">
    <source>
        <dbReference type="ARBA" id="ARBA00023242"/>
    </source>
</evidence>
<feature type="domain" description="Rrn7/TAF1B N-terminal cyclin" evidence="11">
    <location>
        <begin position="420"/>
        <end position="526"/>
    </location>
</feature>
<gene>
    <name evidence="13" type="ORF">UTRI_01288</name>
</gene>
<feature type="compositionally biased region" description="Acidic residues" evidence="10">
    <location>
        <begin position="968"/>
        <end position="998"/>
    </location>
</feature>
<protein>
    <submittedName>
        <fullName evidence="13">Uncharacterized protein</fullName>
    </submittedName>
</protein>
<dbReference type="OrthoDB" id="428577at2759"/>
<dbReference type="InterPro" id="IPR048540">
    <property type="entry name" value="Rrn7_cyclin_N"/>
</dbReference>
<evidence type="ECO:0000256" key="6">
    <source>
        <dbReference type="ARBA" id="ARBA00023015"/>
    </source>
</evidence>
<feature type="compositionally biased region" description="Basic residues" evidence="10">
    <location>
        <begin position="452"/>
        <end position="462"/>
    </location>
</feature>
<evidence type="ECO:0000259" key="12">
    <source>
        <dbReference type="Pfam" id="PF20645"/>
    </source>
</evidence>
<reference evidence="13 14" key="1">
    <citation type="submission" date="2018-03" db="EMBL/GenBank/DDBJ databases">
        <authorList>
            <person name="Guldener U."/>
        </authorList>
    </citation>
    <scope>NUCLEOTIDE SEQUENCE [LARGE SCALE GENOMIC DNA]</scope>
    <source>
        <strain evidence="13 14">NBRC100155</strain>
    </source>
</reference>
<dbReference type="Proteomes" id="UP000324022">
    <property type="component" value="Unassembled WGS sequence"/>
</dbReference>
<feature type="compositionally biased region" description="Basic and acidic residues" evidence="10">
    <location>
        <begin position="955"/>
        <end position="967"/>
    </location>
</feature>
<evidence type="ECO:0000259" key="11">
    <source>
        <dbReference type="Pfam" id="PF20644"/>
    </source>
</evidence>
<evidence type="ECO:0000256" key="3">
    <source>
        <dbReference type="ARBA" id="ARBA00022723"/>
    </source>
</evidence>
<dbReference type="PANTHER" id="PTHR31576:SF2">
    <property type="entry name" value="TATA BOX-BINDING PROTEIN-ASSOCIATED FACTOR RNA POLYMERASE I SUBUNIT B"/>
    <property type="match status" value="1"/>
</dbReference>
<dbReference type="AlphaFoldDB" id="A0A5C3DY39"/>
<keyword evidence="6" id="KW-0805">Transcription regulation</keyword>
<keyword evidence="9" id="KW-0539">Nucleus</keyword>
<dbReference type="GO" id="GO:0042790">
    <property type="term" value="P:nucleolar large rRNA transcription by RNA polymerase I"/>
    <property type="evidence" value="ECO:0007669"/>
    <property type="project" value="TreeGrafter"/>
</dbReference>
<accession>A0A5C3DY39</accession>
<evidence type="ECO:0000256" key="5">
    <source>
        <dbReference type="ARBA" id="ARBA00022833"/>
    </source>
</evidence>
<evidence type="ECO:0000256" key="2">
    <source>
        <dbReference type="ARBA" id="ARBA00006899"/>
    </source>
</evidence>
<feature type="compositionally biased region" description="Acidic residues" evidence="10">
    <location>
        <begin position="123"/>
        <end position="136"/>
    </location>
</feature>
<keyword evidence="8" id="KW-0804">Transcription</keyword>
<feature type="compositionally biased region" description="Polar residues" evidence="10">
    <location>
        <begin position="31"/>
        <end position="51"/>
    </location>
</feature>
<dbReference type="PANTHER" id="PTHR31576">
    <property type="entry name" value="TATA BOX-BINDING PROTEIN-ASSOCIATED FACTOR RNA POLYMERASE I SUBUNIT B"/>
    <property type="match status" value="1"/>
</dbReference>
<keyword evidence="4" id="KW-0863">Zinc-finger</keyword>
<feature type="compositionally biased region" description="Polar residues" evidence="10">
    <location>
        <begin position="441"/>
        <end position="450"/>
    </location>
</feature>
<feature type="region of interest" description="Disordered" evidence="10">
    <location>
        <begin position="618"/>
        <end position="639"/>
    </location>
</feature>
<evidence type="ECO:0000256" key="8">
    <source>
        <dbReference type="ARBA" id="ARBA00023163"/>
    </source>
</evidence>
<keyword evidence="7" id="KW-0238">DNA-binding</keyword>
<evidence type="ECO:0000256" key="7">
    <source>
        <dbReference type="ARBA" id="ARBA00023125"/>
    </source>
</evidence>
<evidence type="ECO:0000256" key="1">
    <source>
        <dbReference type="ARBA" id="ARBA00004604"/>
    </source>
</evidence>
<feature type="compositionally biased region" description="Acidic residues" evidence="10">
    <location>
        <begin position="363"/>
        <end position="373"/>
    </location>
</feature>
<keyword evidence="14" id="KW-1185">Reference proteome</keyword>
<proteinExistence type="inferred from homology"/>
<dbReference type="Pfam" id="PF20645">
    <property type="entry name" value="Rrn7_cyclin_C"/>
    <property type="match status" value="1"/>
</dbReference>
<dbReference type="EMBL" id="OOIN01000004">
    <property type="protein sequence ID" value="SPO22610.1"/>
    <property type="molecule type" value="Genomic_DNA"/>
</dbReference>
<dbReference type="GO" id="GO:0070860">
    <property type="term" value="C:RNA polymerase I core factor complex"/>
    <property type="evidence" value="ECO:0007669"/>
    <property type="project" value="InterPro"/>
</dbReference>
<feature type="region of interest" description="Disordered" evidence="10">
    <location>
        <begin position="941"/>
        <end position="998"/>
    </location>
</feature>